<dbReference type="InterPro" id="IPR014729">
    <property type="entry name" value="Rossmann-like_a/b/a_fold"/>
</dbReference>
<evidence type="ECO:0000256" key="3">
    <source>
        <dbReference type="ARBA" id="ARBA00022598"/>
    </source>
</evidence>
<dbReference type="PANTHER" id="PTHR45794:SF1">
    <property type="entry name" value="LEUCINE--TRNA LIGASE, CYTOPLASMIC"/>
    <property type="match status" value="1"/>
</dbReference>
<proteinExistence type="inferred from homology"/>
<dbReference type="Gene3D" id="3.40.50.620">
    <property type="entry name" value="HUPs"/>
    <property type="match status" value="1"/>
</dbReference>
<organism evidence="10">
    <name type="scientific">Timema monikensis</name>
    <dbReference type="NCBI Taxonomy" id="170555"/>
    <lineage>
        <taxon>Eukaryota</taxon>
        <taxon>Metazoa</taxon>
        <taxon>Ecdysozoa</taxon>
        <taxon>Arthropoda</taxon>
        <taxon>Hexapoda</taxon>
        <taxon>Insecta</taxon>
        <taxon>Pterygota</taxon>
        <taxon>Neoptera</taxon>
        <taxon>Polyneoptera</taxon>
        <taxon>Phasmatodea</taxon>
        <taxon>Timematodea</taxon>
        <taxon>Timematoidea</taxon>
        <taxon>Timematidae</taxon>
        <taxon>Timema</taxon>
    </lineage>
</organism>
<dbReference type="InterPro" id="IPR001412">
    <property type="entry name" value="aa-tRNA-synth_I_CS"/>
</dbReference>
<dbReference type="GO" id="GO:0004823">
    <property type="term" value="F:leucine-tRNA ligase activity"/>
    <property type="evidence" value="ECO:0007669"/>
    <property type="project" value="UniProtKB-EC"/>
</dbReference>
<evidence type="ECO:0000256" key="1">
    <source>
        <dbReference type="ARBA" id="ARBA00005594"/>
    </source>
</evidence>
<gene>
    <name evidence="10" type="ORF">TMSB3V08_LOCUS2075</name>
</gene>
<comment type="similarity">
    <text evidence="1">Belongs to the class-I aminoacyl-tRNA synthetase family.</text>
</comment>
<evidence type="ECO:0000313" key="10">
    <source>
        <dbReference type="EMBL" id="CAD7425158.1"/>
    </source>
</evidence>
<sequence>MTNALANYATEADNNPLCFQATNLDRKGTFKVEYLQKIEHEVQARWEKEKVYEMDAPEKPRNSPDEKFLVTFPFPYMNGRLHLGHTFSLSKCEVRI</sequence>
<dbReference type="InterPro" id="IPR004493">
    <property type="entry name" value="Leu-tRNA-synth_Ia_arc/euk"/>
</dbReference>
<evidence type="ECO:0000256" key="4">
    <source>
        <dbReference type="ARBA" id="ARBA00022741"/>
    </source>
</evidence>
<evidence type="ECO:0000256" key="8">
    <source>
        <dbReference type="ARBA" id="ARBA00030520"/>
    </source>
</evidence>
<dbReference type="EMBL" id="OB792894">
    <property type="protein sequence ID" value="CAD7425158.1"/>
    <property type="molecule type" value="Genomic_DNA"/>
</dbReference>
<name>A0A7R9E0Q5_9NEOP</name>
<feature type="domain" description="Aminoacyl-tRNA synthetase class Ia" evidence="9">
    <location>
        <begin position="42"/>
        <end position="88"/>
    </location>
</feature>
<dbReference type="Pfam" id="PF00133">
    <property type="entry name" value="tRNA-synt_1"/>
    <property type="match status" value="1"/>
</dbReference>
<evidence type="ECO:0000256" key="5">
    <source>
        <dbReference type="ARBA" id="ARBA00022840"/>
    </source>
</evidence>
<dbReference type="GO" id="GO:0006429">
    <property type="term" value="P:leucyl-tRNA aminoacylation"/>
    <property type="evidence" value="ECO:0007669"/>
    <property type="project" value="InterPro"/>
</dbReference>
<accession>A0A7R9E0Q5</accession>
<dbReference type="EC" id="6.1.1.4" evidence="2"/>
<dbReference type="GO" id="GO:0005524">
    <property type="term" value="F:ATP binding"/>
    <property type="evidence" value="ECO:0007669"/>
    <property type="project" value="UniProtKB-KW"/>
</dbReference>
<dbReference type="SUPFAM" id="SSF52374">
    <property type="entry name" value="Nucleotidylyl transferase"/>
    <property type="match status" value="1"/>
</dbReference>
<keyword evidence="5" id="KW-0067">ATP-binding</keyword>
<protein>
    <recommendedName>
        <fullName evidence="2">leucine--tRNA ligase</fullName>
        <ecNumber evidence="2">6.1.1.4</ecNumber>
    </recommendedName>
    <alternativeName>
        <fullName evidence="8">Leucyl-tRNA synthetase</fullName>
    </alternativeName>
</protein>
<keyword evidence="7" id="KW-0030">Aminoacyl-tRNA synthetase</keyword>
<evidence type="ECO:0000256" key="7">
    <source>
        <dbReference type="ARBA" id="ARBA00023146"/>
    </source>
</evidence>
<dbReference type="PANTHER" id="PTHR45794">
    <property type="entry name" value="LEUCYL-TRNA SYNTHETASE"/>
    <property type="match status" value="1"/>
</dbReference>
<evidence type="ECO:0000259" key="9">
    <source>
        <dbReference type="Pfam" id="PF00133"/>
    </source>
</evidence>
<dbReference type="AlphaFoldDB" id="A0A7R9E0Q5"/>
<dbReference type="PROSITE" id="PS00178">
    <property type="entry name" value="AA_TRNA_LIGASE_I"/>
    <property type="match status" value="1"/>
</dbReference>
<keyword evidence="6" id="KW-0648">Protein biosynthesis</keyword>
<reference evidence="10" key="1">
    <citation type="submission" date="2020-11" db="EMBL/GenBank/DDBJ databases">
        <authorList>
            <person name="Tran Van P."/>
        </authorList>
    </citation>
    <scope>NUCLEOTIDE SEQUENCE</scope>
</reference>
<keyword evidence="3" id="KW-0436">Ligase</keyword>
<evidence type="ECO:0000256" key="6">
    <source>
        <dbReference type="ARBA" id="ARBA00022917"/>
    </source>
</evidence>
<keyword evidence="4" id="KW-0547">Nucleotide-binding</keyword>
<dbReference type="InterPro" id="IPR002300">
    <property type="entry name" value="aa-tRNA-synth_Ia"/>
</dbReference>
<evidence type="ECO:0000256" key="2">
    <source>
        <dbReference type="ARBA" id="ARBA00013164"/>
    </source>
</evidence>